<evidence type="ECO:0000256" key="6">
    <source>
        <dbReference type="ARBA" id="ARBA00023136"/>
    </source>
</evidence>
<keyword evidence="5 7" id="KW-1133">Transmembrane helix</keyword>
<dbReference type="CDD" id="cd06261">
    <property type="entry name" value="TM_PBP2"/>
    <property type="match status" value="1"/>
</dbReference>
<dbReference type="EMBL" id="PGVD01000026">
    <property type="protein sequence ID" value="PLR97827.1"/>
    <property type="molecule type" value="Genomic_DNA"/>
</dbReference>
<dbReference type="PANTHER" id="PTHR43386:SF1">
    <property type="entry name" value="D,D-DIPEPTIDE TRANSPORT SYSTEM PERMEASE PROTEIN DDPC-RELATED"/>
    <property type="match status" value="1"/>
</dbReference>
<name>A0A2N5GGH8_9BACI</name>
<feature type="domain" description="ABC transmembrane type-1" evidence="8">
    <location>
        <begin position="90"/>
        <end position="278"/>
    </location>
</feature>
<evidence type="ECO:0000313" key="10">
    <source>
        <dbReference type="EMBL" id="PLR97827.1"/>
    </source>
</evidence>
<dbReference type="InterPro" id="IPR000515">
    <property type="entry name" value="MetI-like"/>
</dbReference>
<feature type="transmembrane region" description="Helical" evidence="7">
    <location>
        <begin position="30"/>
        <end position="51"/>
    </location>
</feature>
<evidence type="ECO:0000256" key="3">
    <source>
        <dbReference type="ARBA" id="ARBA00022475"/>
    </source>
</evidence>
<evidence type="ECO:0000256" key="5">
    <source>
        <dbReference type="ARBA" id="ARBA00022989"/>
    </source>
</evidence>
<dbReference type="SUPFAM" id="SSF161098">
    <property type="entry name" value="MetI-like"/>
    <property type="match status" value="1"/>
</dbReference>
<dbReference type="Proteomes" id="UP000235114">
    <property type="component" value="Unassembled WGS sequence"/>
</dbReference>
<evidence type="ECO:0000313" key="9">
    <source>
        <dbReference type="EMBL" id="PLR79864.1"/>
    </source>
</evidence>
<sequence length="290" mass="31191">MSPQNNRQTVDKAKSYWGLVGKRIVTNKSAVIGALILIIFVSASLLAPLIAPHPVDVMKFEQRFLPPGGDHLLGTDDFGRDIFSRMLYGGRVSLMMGLVAVLVAGIIGVTLGIISGYYRKIDLYIMQFMDILLAFPSLLLAIAIIAVLGVGLTNAMIAVAISVIPSYVRVVRGAVLSIREKEYIEAVKALGVSDYKIIVKHVLPNVLSPVIVLSSLQFGTSILVAAALSFLGLGAQPPTPEWGAMAYVGKAFLGQAWWMSLFPGLSIMLVVLGFNLLGDGLRDALDPRQK</sequence>
<accession>A0A2N5GGH8</accession>
<dbReference type="InterPro" id="IPR025966">
    <property type="entry name" value="OppC_N"/>
</dbReference>
<organism evidence="9 11">
    <name type="scientific">Bacillus canaveralius</name>
    <dbReference type="NCBI Taxonomy" id="1403243"/>
    <lineage>
        <taxon>Bacteria</taxon>
        <taxon>Bacillati</taxon>
        <taxon>Bacillota</taxon>
        <taxon>Bacilli</taxon>
        <taxon>Bacillales</taxon>
        <taxon>Bacillaceae</taxon>
        <taxon>Bacillus</taxon>
    </lineage>
</organism>
<feature type="transmembrane region" description="Helical" evidence="7">
    <location>
        <begin position="155"/>
        <end position="171"/>
    </location>
</feature>
<keyword evidence="4 7" id="KW-0812">Transmembrane</keyword>
<dbReference type="GO" id="GO:0005886">
    <property type="term" value="C:plasma membrane"/>
    <property type="evidence" value="ECO:0007669"/>
    <property type="project" value="UniProtKB-SubCell"/>
</dbReference>
<evidence type="ECO:0000256" key="4">
    <source>
        <dbReference type="ARBA" id="ARBA00022692"/>
    </source>
</evidence>
<proteinExistence type="inferred from homology"/>
<feature type="transmembrane region" description="Helical" evidence="7">
    <location>
        <begin position="255"/>
        <end position="278"/>
    </location>
</feature>
<dbReference type="InterPro" id="IPR035906">
    <property type="entry name" value="MetI-like_sf"/>
</dbReference>
<dbReference type="RefSeq" id="WP_101579326.1">
    <property type="nucleotide sequence ID" value="NZ_PGVA01000071.1"/>
</dbReference>
<feature type="transmembrane region" description="Helical" evidence="7">
    <location>
        <begin position="130"/>
        <end position="149"/>
    </location>
</feature>
<dbReference type="InterPro" id="IPR050366">
    <property type="entry name" value="BP-dependent_transpt_permease"/>
</dbReference>
<keyword evidence="12" id="KW-1185">Reference proteome</keyword>
<dbReference type="PROSITE" id="PS50928">
    <property type="entry name" value="ABC_TM1"/>
    <property type="match status" value="1"/>
</dbReference>
<evidence type="ECO:0000313" key="12">
    <source>
        <dbReference type="Proteomes" id="UP000235114"/>
    </source>
</evidence>
<dbReference type="Proteomes" id="UP000234951">
    <property type="component" value="Unassembled WGS sequence"/>
</dbReference>
<dbReference type="GO" id="GO:0055085">
    <property type="term" value="P:transmembrane transport"/>
    <property type="evidence" value="ECO:0007669"/>
    <property type="project" value="InterPro"/>
</dbReference>
<dbReference type="PANTHER" id="PTHR43386">
    <property type="entry name" value="OLIGOPEPTIDE TRANSPORT SYSTEM PERMEASE PROTEIN APPC"/>
    <property type="match status" value="1"/>
</dbReference>
<keyword evidence="6 7" id="KW-0472">Membrane</keyword>
<keyword evidence="2 7" id="KW-0813">Transport</keyword>
<dbReference type="EMBL" id="PGVA01000071">
    <property type="protein sequence ID" value="PLR79864.1"/>
    <property type="molecule type" value="Genomic_DNA"/>
</dbReference>
<comment type="subcellular location">
    <subcellularLocation>
        <location evidence="1 7">Cell membrane</location>
        <topology evidence="1 7">Multi-pass membrane protein</topology>
    </subcellularLocation>
</comment>
<evidence type="ECO:0000313" key="11">
    <source>
        <dbReference type="Proteomes" id="UP000234951"/>
    </source>
</evidence>
<comment type="similarity">
    <text evidence="7">Belongs to the binding-protein-dependent transport system permease family.</text>
</comment>
<reference evidence="9 11" key="1">
    <citation type="submission" date="2017-11" db="EMBL/GenBank/DDBJ databases">
        <title>Comparitive Functional Genomics of Dry Heat Resistant strains isolated from the Viking Spacecraft.</title>
        <authorList>
            <person name="Seuylemezian A."/>
            <person name="Cooper K."/>
            <person name="Vaishampayan P."/>
        </authorList>
    </citation>
    <scope>NUCLEOTIDE SEQUENCE [LARGE SCALE GENOMIC DNA]</scope>
    <source>
        <strain evidence="9 11">M4.6</strain>
    </source>
</reference>
<dbReference type="Pfam" id="PF00528">
    <property type="entry name" value="BPD_transp_1"/>
    <property type="match status" value="1"/>
</dbReference>
<reference evidence="10 12" key="2">
    <citation type="submission" date="2017-12" db="EMBL/GenBank/DDBJ databases">
        <title>Comparative Functional Genomics of Dry Heat Resistant strains isolated from the Viking Spacecraft.</title>
        <authorList>
            <person name="Seuylemezian A."/>
            <person name="Cooper K."/>
            <person name="Vaishampayan P."/>
        </authorList>
    </citation>
    <scope>NUCLEOTIDE SEQUENCE [LARGE SCALE GENOMIC DNA]</scope>
    <source>
        <strain evidence="10 12">ATCC 29669</strain>
    </source>
</reference>
<dbReference type="OrthoDB" id="9797472at2"/>
<feature type="transmembrane region" description="Helical" evidence="7">
    <location>
        <begin position="94"/>
        <end position="118"/>
    </location>
</feature>
<dbReference type="AlphaFoldDB" id="A0A2N5GGH8"/>
<gene>
    <name evidence="9" type="ORF">CU635_20850</name>
    <name evidence="10" type="ORF">CVD25_09720</name>
</gene>
<evidence type="ECO:0000259" key="8">
    <source>
        <dbReference type="PROSITE" id="PS50928"/>
    </source>
</evidence>
<evidence type="ECO:0000256" key="2">
    <source>
        <dbReference type="ARBA" id="ARBA00022448"/>
    </source>
</evidence>
<protein>
    <submittedName>
        <fullName evidence="9">Diguanylate cyclase</fullName>
    </submittedName>
</protein>
<evidence type="ECO:0000256" key="1">
    <source>
        <dbReference type="ARBA" id="ARBA00004651"/>
    </source>
</evidence>
<keyword evidence="3" id="KW-1003">Cell membrane</keyword>
<evidence type="ECO:0000256" key="7">
    <source>
        <dbReference type="RuleBase" id="RU363032"/>
    </source>
</evidence>
<feature type="transmembrane region" description="Helical" evidence="7">
    <location>
        <begin position="210"/>
        <end position="235"/>
    </location>
</feature>
<dbReference type="Pfam" id="PF12911">
    <property type="entry name" value="OppC_N"/>
    <property type="match status" value="1"/>
</dbReference>
<comment type="caution">
    <text evidence="9">The sequence shown here is derived from an EMBL/GenBank/DDBJ whole genome shotgun (WGS) entry which is preliminary data.</text>
</comment>
<dbReference type="Gene3D" id="1.10.3720.10">
    <property type="entry name" value="MetI-like"/>
    <property type="match status" value="1"/>
</dbReference>